<organism evidence="1 2">
    <name type="scientific">Fretibacterium fastidiosum</name>
    <dbReference type="NCBI Taxonomy" id="651822"/>
    <lineage>
        <taxon>Bacteria</taxon>
        <taxon>Thermotogati</taxon>
        <taxon>Synergistota</taxon>
        <taxon>Synergistia</taxon>
        <taxon>Synergistales</taxon>
        <taxon>Aminobacteriaceae</taxon>
        <taxon>Fretibacterium</taxon>
    </lineage>
</organism>
<keyword evidence="2" id="KW-1185">Reference proteome</keyword>
<reference evidence="1 2" key="2">
    <citation type="submission" date="2010-03" db="EMBL/GenBank/DDBJ databases">
        <authorList>
            <person name="Pajon A."/>
        </authorList>
    </citation>
    <scope>NUCLEOTIDE SEQUENCE [LARGE SCALE GENOMIC DNA]</scope>
    <source>
        <strain evidence="1 2">SGP1</strain>
    </source>
</reference>
<gene>
    <name evidence="1" type="ORF">SY1_08010</name>
</gene>
<evidence type="ECO:0000313" key="2">
    <source>
        <dbReference type="Proteomes" id="UP000008957"/>
    </source>
</evidence>
<sequence length="33" mass="3637">MADDVKTILDEAGVSREAFDTDTNGVRGRRGRK</sequence>
<dbReference type="KEGG" id="sbr:SY1_08010"/>
<protein>
    <submittedName>
        <fullName evidence="1">Uncharacterized protein</fullName>
    </submittedName>
</protein>
<evidence type="ECO:0000313" key="1">
    <source>
        <dbReference type="EMBL" id="CBL28118.1"/>
    </source>
</evidence>
<reference evidence="2" key="1">
    <citation type="submission" date="2010-03" db="EMBL/GenBank/DDBJ databases">
        <title>The genome sequence of Synergistetes sp. SGP1.</title>
        <authorList>
            <consortium name="metaHIT consortium -- http://www.metahit.eu/"/>
            <person name="Pajon A."/>
            <person name="Turner K."/>
            <person name="Parkhill J."/>
            <person name="Wade W."/>
            <person name="Vartoukian S."/>
        </authorList>
    </citation>
    <scope>NUCLEOTIDE SEQUENCE [LARGE SCALE GENOMIC DNA]</scope>
    <source>
        <strain evidence="2">SGP1</strain>
    </source>
</reference>
<dbReference type="Proteomes" id="UP000008957">
    <property type="component" value="Chromosome"/>
</dbReference>
<dbReference type="AlphaFoldDB" id="A0AB94IWL0"/>
<name>A0AB94IWL0_9BACT</name>
<dbReference type="EMBL" id="FP929056">
    <property type="protein sequence ID" value="CBL28118.1"/>
    <property type="molecule type" value="Genomic_DNA"/>
</dbReference>
<accession>A0AB94IWL0</accession>
<proteinExistence type="predicted"/>